<evidence type="ECO:0000313" key="2">
    <source>
        <dbReference type="Proteomes" id="UP001165063"/>
    </source>
</evidence>
<keyword evidence="2" id="KW-1185">Reference proteome</keyword>
<evidence type="ECO:0000313" key="1">
    <source>
        <dbReference type="EMBL" id="GMG25194.1"/>
    </source>
</evidence>
<organism evidence="1 2">
    <name type="scientific">Ambrosiozyma monospora</name>
    <name type="common">Yeast</name>
    <name type="synonym">Endomycopsis monosporus</name>
    <dbReference type="NCBI Taxonomy" id="43982"/>
    <lineage>
        <taxon>Eukaryota</taxon>
        <taxon>Fungi</taxon>
        <taxon>Dikarya</taxon>
        <taxon>Ascomycota</taxon>
        <taxon>Saccharomycotina</taxon>
        <taxon>Pichiomycetes</taxon>
        <taxon>Pichiales</taxon>
        <taxon>Pichiaceae</taxon>
        <taxon>Ambrosiozyma</taxon>
    </lineage>
</organism>
<dbReference type="SUPFAM" id="SSF50978">
    <property type="entry name" value="WD40 repeat-like"/>
    <property type="match status" value="1"/>
</dbReference>
<protein>
    <submittedName>
        <fullName evidence="1">Unnamed protein product</fullName>
    </submittedName>
</protein>
<sequence>MSGCGCIIRADNWKNGIEEQYLAVNPSGDTVLLYQTNSTRPRRHRHKNLTTSVSISEDDEDEDYDENSILKQLDRTGFESIQCIEYSRTNYGLTAVGQIDGSVAMFDIFNEKHSLLTMKPIQSRSCNSVSFNDQGLIAMGYDRGRQDHSIQIWDINNYSKTANNDHIKKPLLSFVPNEVIHSVKFHPDSPANLLAGSSKGHFGSLGSP</sequence>
<reference evidence="1" key="1">
    <citation type="submission" date="2023-04" db="EMBL/GenBank/DDBJ databases">
        <title>Ambrosiozyma monospora NBRC 1965.</title>
        <authorList>
            <person name="Ichikawa N."/>
            <person name="Sato H."/>
            <person name="Tonouchi N."/>
        </authorList>
    </citation>
    <scope>NUCLEOTIDE SEQUENCE</scope>
    <source>
        <strain evidence="1">NBRC 1965</strain>
    </source>
</reference>
<dbReference type="Gene3D" id="2.130.10.10">
    <property type="entry name" value="YVTN repeat-like/Quinoprotein amine dehydrogenase"/>
    <property type="match status" value="1"/>
</dbReference>
<dbReference type="AlphaFoldDB" id="A0A9W6YXL9"/>
<dbReference type="GO" id="GO:1904263">
    <property type="term" value="P:positive regulation of TORC1 signaling"/>
    <property type="evidence" value="ECO:0007669"/>
    <property type="project" value="TreeGrafter"/>
</dbReference>
<dbReference type="PANTHER" id="PTHR16453:SF9">
    <property type="entry name" value="GATOR COMPLEX PROTEIN MIOS"/>
    <property type="match status" value="1"/>
</dbReference>
<name>A0A9W6YXL9_AMBMO</name>
<accession>A0A9W6YXL9</accession>
<comment type="caution">
    <text evidence="1">The sequence shown here is derived from an EMBL/GenBank/DDBJ whole genome shotgun (WGS) entry which is preliminary data.</text>
</comment>
<proteinExistence type="predicted"/>
<dbReference type="OrthoDB" id="341486at2759"/>
<gene>
    <name evidence="1" type="ORF">Amon01_000307200</name>
</gene>
<dbReference type="InterPro" id="IPR036322">
    <property type="entry name" value="WD40_repeat_dom_sf"/>
</dbReference>
<dbReference type="InterPro" id="IPR015943">
    <property type="entry name" value="WD40/YVTN_repeat-like_dom_sf"/>
</dbReference>
<dbReference type="EMBL" id="BSXU01001230">
    <property type="protein sequence ID" value="GMG25194.1"/>
    <property type="molecule type" value="Genomic_DNA"/>
</dbReference>
<dbReference type="PANTHER" id="PTHR16453">
    <property type="entry name" value="WD40 DOMAIN-CONTAINING PROTEIN MIO FAMILY MEMBER"/>
    <property type="match status" value="1"/>
</dbReference>
<dbReference type="GO" id="GO:0005737">
    <property type="term" value="C:cytoplasm"/>
    <property type="evidence" value="ECO:0007669"/>
    <property type="project" value="TreeGrafter"/>
</dbReference>
<dbReference type="InterPro" id="IPR037593">
    <property type="entry name" value="MIOS/Sea4"/>
</dbReference>
<dbReference type="Proteomes" id="UP001165063">
    <property type="component" value="Unassembled WGS sequence"/>
</dbReference>